<accession>A0A177WBC3</accession>
<evidence type="ECO:0000256" key="6">
    <source>
        <dbReference type="ARBA" id="ARBA00023125"/>
    </source>
</evidence>
<evidence type="ECO:0000256" key="4">
    <source>
        <dbReference type="ARBA" id="ARBA00022771"/>
    </source>
</evidence>
<evidence type="ECO:0000256" key="1">
    <source>
        <dbReference type="ARBA" id="ARBA00004123"/>
    </source>
</evidence>
<dbReference type="GO" id="GO:0005634">
    <property type="term" value="C:nucleus"/>
    <property type="evidence" value="ECO:0007669"/>
    <property type="project" value="UniProtKB-SubCell"/>
</dbReference>
<dbReference type="Proteomes" id="UP000077115">
    <property type="component" value="Unassembled WGS sequence"/>
</dbReference>
<name>A0A177WBC3_BATDL</name>
<comment type="subcellular location">
    <subcellularLocation>
        <location evidence="1">Nucleus</location>
    </subcellularLocation>
</comment>
<organism evidence="9 10">
    <name type="scientific">Batrachochytrium dendrobatidis (strain JEL423)</name>
    <dbReference type="NCBI Taxonomy" id="403673"/>
    <lineage>
        <taxon>Eukaryota</taxon>
        <taxon>Fungi</taxon>
        <taxon>Fungi incertae sedis</taxon>
        <taxon>Chytridiomycota</taxon>
        <taxon>Chytridiomycota incertae sedis</taxon>
        <taxon>Chytridiomycetes</taxon>
        <taxon>Rhizophydiales</taxon>
        <taxon>Rhizophydiales incertae sedis</taxon>
        <taxon>Batrachochytrium</taxon>
    </lineage>
</organism>
<protein>
    <submittedName>
        <fullName evidence="9">Uncharacterized protein</fullName>
    </submittedName>
</protein>
<evidence type="ECO:0000256" key="2">
    <source>
        <dbReference type="ARBA" id="ARBA00022723"/>
    </source>
</evidence>
<dbReference type="GO" id="GO:0006355">
    <property type="term" value="P:regulation of DNA-templated transcription"/>
    <property type="evidence" value="ECO:0007669"/>
    <property type="project" value="UniProtKB-ARBA"/>
</dbReference>
<feature type="compositionally biased region" description="Polar residues" evidence="8">
    <location>
        <begin position="87"/>
        <end position="117"/>
    </location>
</feature>
<reference evidence="9 10" key="2">
    <citation type="submission" date="2016-05" db="EMBL/GenBank/DDBJ databases">
        <title>Lineage-specific infection strategies underlie the spectrum of fungal disease in amphibians.</title>
        <authorList>
            <person name="Cuomo C.A."/>
            <person name="Farrer R.A."/>
            <person name="James T."/>
            <person name="Longcore J."/>
            <person name="Birren B."/>
        </authorList>
    </citation>
    <scope>NUCLEOTIDE SEQUENCE [LARGE SCALE GENOMIC DNA]</scope>
    <source>
        <strain evidence="9 10">JEL423</strain>
    </source>
</reference>
<dbReference type="EMBL" id="DS022300">
    <property type="protein sequence ID" value="OAJ37408.1"/>
    <property type="molecule type" value="Genomic_DNA"/>
</dbReference>
<keyword evidence="3" id="KW-0677">Repeat</keyword>
<dbReference type="VEuPathDB" id="FungiDB:BDEG_21429"/>
<keyword evidence="6" id="KW-0238">DNA-binding</keyword>
<evidence type="ECO:0000256" key="3">
    <source>
        <dbReference type="ARBA" id="ARBA00022737"/>
    </source>
</evidence>
<evidence type="ECO:0000256" key="8">
    <source>
        <dbReference type="SAM" id="MobiDB-lite"/>
    </source>
</evidence>
<reference evidence="9 10" key="1">
    <citation type="submission" date="2006-10" db="EMBL/GenBank/DDBJ databases">
        <title>The Genome Sequence of Batrachochytrium dendrobatidis JEL423.</title>
        <authorList>
            <consortium name="The Broad Institute Genome Sequencing Platform"/>
            <person name="Birren B."/>
            <person name="Lander E."/>
            <person name="Galagan J."/>
            <person name="Cuomo C."/>
            <person name="Devon K."/>
            <person name="Jaffe D."/>
            <person name="Butler J."/>
            <person name="Alvarez P."/>
            <person name="Gnerre S."/>
            <person name="Grabherr M."/>
            <person name="Kleber M."/>
            <person name="Mauceli E."/>
            <person name="Brockman W."/>
            <person name="Young S."/>
            <person name="LaButti K."/>
            <person name="Sykes S."/>
            <person name="DeCaprio D."/>
            <person name="Crawford M."/>
            <person name="Koehrsen M."/>
            <person name="Engels R."/>
            <person name="Montgomery P."/>
            <person name="Pearson M."/>
            <person name="Howarth C."/>
            <person name="Larson L."/>
            <person name="White J."/>
            <person name="O'Leary S."/>
            <person name="Kodira C."/>
            <person name="Zeng Q."/>
            <person name="Yandava C."/>
            <person name="Alvarado L."/>
            <person name="Longcore J."/>
            <person name="James T."/>
        </authorList>
    </citation>
    <scope>NUCLEOTIDE SEQUENCE [LARGE SCALE GENOMIC DNA]</scope>
    <source>
        <strain evidence="9 10">JEL423</strain>
    </source>
</reference>
<dbReference type="PANTHER" id="PTHR24391">
    <property type="entry name" value="HISTONE H4 TRANSCRIPTION FACTOR-RELATED"/>
    <property type="match status" value="1"/>
</dbReference>
<evidence type="ECO:0000313" key="9">
    <source>
        <dbReference type="EMBL" id="OAJ37408.1"/>
    </source>
</evidence>
<keyword evidence="7" id="KW-0539">Nucleus</keyword>
<evidence type="ECO:0000256" key="5">
    <source>
        <dbReference type="ARBA" id="ARBA00022833"/>
    </source>
</evidence>
<feature type="compositionally biased region" description="Polar residues" evidence="8">
    <location>
        <begin position="23"/>
        <end position="33"/>
    </location>
</feature>
<dbReference type="InterPro" id="IPR051574">
    <property type="entry name" value="ZnF_E-box_Homeobox"/>
</dbReference>
<feature type="region of interest" description="Disordered" evidence="8">
    <location>
        <begin position="1"/>
        <end position="117"/>
    </location>
</feature>
<keyword evidence="4" id="KW-0863">Zinc-finger</keyword>
<keyword evidence="2" id="KW-0479">Metal-binding</keyword>
<proteinExistence type="predicted"/>
<sequence>MSIINSNTPEEDQQQPIDQPSPNTASQDQQQTMIVAGPSTFKQSRKRPIDQPSPNTSEEELQDPTYQPGPSASKRGRKWPIDKGEPANTSSNQETVLNEQDQETVLNEQDQETVLNEQDQETLDYIKETLKEILKKKEQAHFNYAIFKAKQKLALAESKNMPKPEYTPEAEKDLKQKYTVIRKQAEHMRRRLKKFMAKHGLKFEEPNLD</sequence>
<gene>
    <name evidence="9" type="ORF">BDEG_21429</name>
</gene>
<evidence type="ECO:0000256" key="7">
    <source>
        <dbReference type="ARBA" id="ARBA00023242"/>
    </source>
</evidence>
<dbReference type="GO" id="GO:0008270">
    <property type="term" value="F:zinc ion binding"/>
    <property type="evidence" value="ECO:0007669"/>
    <property type="project" value="UniProtKB-KW"/>
</dbReference>
<evidence type="ECO:0000313" key="10">
    <source>
        <dbReference type="Proteomes" id="UP000077115"/>
    </source>
</evidence>
<dbReference type="AlphaFoldDB" id="A0A177WBC3"/>
<dbReference type="GO" id="GO:0003677">
    <property type="term" value="F:DNA binding"/>
    <property type="evidence" value="ECO:0007669"/>
    <property type="project" value="UniProtKB-KW"/>
</dbReference>
<keyword evidence="5" id="KW-0862">Zinc</keyword>
<dbReference type="PANTHER" id="PTHR24391:SF18">
    <property type="entry name" value="EG:115C2.6 PROTEIN"/>
    <property type="match status" value="1"/>
</dbReference>